<evidence type="ECO:0000313" key="4">
    <source>
        <dbReference type="Proteomes" id="UP000013827"/>
    </source>
</evidence>
<evidence type="ECO:0000256" key="2">
    <source>
        <dbReference type="SAM" id="MobiDB-lite"/>
    </source>
</evidence>
<dbReference type="STRING" id="2903.R1EV91"/>
<dbReference type="RefSeq" id="XP_005782934.1">
    <property type="nucleotide sequence ID" value="XM_005782877.1"/>
</dbReference>
<reference evidence="3" key="2">
    <citation type="submission" date="2024-10" db="UniProtKB">
        <authorList>
            <consortium name="EnsemblProtists"/>
        </authorList>
    </citation>
    <scope>IDENTIFICATION</scope>
</reference>
<dbReference type="AlphaFoldDB" id="A0A0D3K420"/>
<reference evidence="4" key="1">
    <citation type="journal article" date="2013" name="Nature">
        <title>Pan genome of the phytoplankton Emiliania underpins its global distribution.</title>
        <authorList>
            <person name="Read B.A."/>
            <person name="Kegel J."/>
            <person name="Klute M.J."/>
            <person name="Kuo A."/>
            <person name="Lefebvre S.C."/>
            <person name="Maumus F."/>
            <person name="Mayer C."/>
            <person name="Miller J."/>
            <person name="Monier A."/>
            <person name="Salamov A."/>
            <person name="Young J."/>
            <person name="Aguilar M."/>
            <person name="Claverie J.M."/>
            <person name="Frickenhaus S."/>
            <person name="Gonzalez K."/>
            <person name="Herman E.K."/>
            <person name="Lin Y.C."/>
            <person name="Napier J."/>
            <person name="Ogata H."/>
            <person name="Sarno A.F."/>
            <person name="Shmutz J."/>
            <person name="Schroeder D."/>
            <person name="de Vargas C."/>
            <person name="Verret F."/>
            <person name="von Dassow P."/>
            <person name="Valentin K."/>
            <person name="Van de Peer Y."/>
            <person name="Wheeler G."/>
            <person name="Dacks J.B."/>
            <person name="Delwiche C.F."/>
            <person name="Dyhrman S.T."/>
            <person name="Glockner G."/>
            <person name="John U."/>
            <person name="Richards T."/>
            <person name="Worden A.Z."/>
            <person name="Zhang X."/>
            <person name="Grigoriev I.V."/>
            <person name="Allen A.E."/>
            <person name="Bidle K."/>
            <person name="Borodovsky M."/>
            <person name="Bowler C."/>
            <person name="Brownlee C."/>
            <person name="Cock J.M."/>
            <person name="Elias M."/>
            <person name="Gladyshev V.N."/>
            <person name="Groth M."/>
            <person name="Guda C."/>
            <person name="Hadaegh A."/>
            <person name="Iglesias-Rodriguez M.D."/>
            <person name="Jenkins J."/>
            <person name="Jones B.M."/>
            <person name="Lawson T."/>
            <person name="Leese F."/>
            <person name="Lindquist E."/>
            <person name="Lobanov A."/>
            <person name="Lomsadze A."/>
            <person name="Malik S.B."/>
            <person name="Marsh M.E."/>
            <person name="Mackinder L."/>
            <person name="Mock T."/>
            <person name="Mueller-Roeber B."/>
            <person name="Pagarete A."/>
            <person name="Parker M."/>
            <person name="Probert I."/>
            <person name="Quesneville H."/>
            <person name="Raines C."/>
            <person name="Rensing S.A."/>
            <person name="Riano-Pachon D.M."/>
            <person name="Richier S."/>
            <person name="Rokitta S."/>
            <person name="Shiraiwa Y."/>
            <person name="Soanes D.M."/>
            <person name="van der Giezen M."/>
            <person name="Wahlund T.M."/>
            <person name="Williams B."/>
            <person name="Wilson W."/>
            <person name="Wolfe G."/>
            <person name="Wurch L.L."/>
        </authorList>
    </citation>
    <scope>NUCLEOTIDE SEQUENCE</scope>
</reference>
<dbReference type="GO" id="GO:0005634">
    <property type="term" value="C:nucleus"/>
    <property type="evidence" value="ECO:0007669"/>
    <property type="project" value="TreeGrafter"/>
</dbReference>
<feature type="region of interest" description="Disordered" evidence="2">
    <location>
        <begin position="153"/>
        <end position="217"/>
    </location>
</feature>
<feature type="compositionally biased region" description="Basic and acidic residues" evidence="2">
    <location>
        <begin position="153"/>
        <end position="175"/>
    </location>
</feature>
<name>A0A0D3K420_EMIH1</name>
<accession>A0A0D3K420</accession>
<evidence type="ECO:0000256" key="1">
    <source>
        <dbReference type="ARBA" id="ARBA00023054"/>
    </source>
</evidence>
<keyword evidence="1" id="KW-0175">Coiled coil</keyword>
<dbReference type="OMA" id="KYCVDFL"/>
<proteinExistence type="predicted"/>
<dbReference type="PANTHER" id="PTHR15885:SF1">
    <property type="entry name" value="COILED-COIL DOMAIN-CONTAINING PROTEIN 174"/>
    <property type="match status" value="1"/>
</dbReference>
<dbReference type="PANTHER" id="PTHR15885">
    <property type="entry name" value="COILED-COIL DOMAIN-CONTAINING PROTEIN 174"/>
    <property type="match status" value="1"/>
</dbReference>
<feature type="compositionally biased region" description="Basic and acidic residues" evidence="2">
    <location>
        <begin position="74"/>
        <end position="91"/>
    </location>
</feature>
<dbReference type="eggNOG" id="KOG4293">
    <property type="taxonomic scope" value="Eukaryota"/>
</dbReference>
<organism evidence="3 4">
    <name type="scientific">Emiliania huxleyi (strain CCMP1516)</name>
    <dbReference type="NCBI Taxonomy" id="280463"/>
    <lineage>
        <taxon>Eukaryota</taxon>
        <taxon>Haptista</taxon>
        <taxon>Haptophyta</taxon>
        <taxon>Prymnesiophyceae</taxon>
        <taxon>Isochrysidales</taxon>
        <taxon>Noelaerhabdaceae</taxon>
        <taxon>Emiliania</taxon>
    </lineage>
</organism>
<dbReference type="PaxDb" id="2903-EOD30505"/>
<evidence type="ECO:0008006" key="5">
    <source>
        <dbReference type="Google" id="ProtNLM"/>
    </source>
</evidence>
<keyword evidence="4" id="KW-1185">Reference proteome</keyword>
<dbReference type="HOGENOM" id="CLU_1274343_0_0_1"/>
<dbReference type="GeneID" id="17275779"/>
<sequence length="217" mass="23688">MSLGWLTESTLLPKRPREIEDVGKATLVNMRAALYQSETAARQPESAQAALQAQARRSRQRRADPLAAGSNRGVGERDASSAAQERADEARAAEAMARKVALYEALSSGEPPDEKAAAHASSVVDFELKRLRGGDAQSEGQELERLAWEEAARREVADGRARDAEGGARRSHEAMAQETGAARASATDQRAKRQRALEERPGRSRYGYGSSHHYTYQ</sequence>
<dbReference type="Proteomes" id="UP000013827">
    <property type="component" value="Unassembled WGS sequence"/>
</dbReference>
<evidence type="ECO:0000313" key="3">
    <source>
        <dbReference type="EnsemblProtists" id="EOD30505"/>
    </source>
</evidence>
<dbReference type="KEGG" id="ehx:EMIHUDRAFT_232863"/>
<dbReference type="EnsemblProtists" id="EOD30505">
    <property type="protein sequence ID" value="EOD30505"/>
    <property type="gene ID" value="EMIHUDRAFT_232863"/>
</dbReference>
<feature type="region of interest" description="Disordered" evidence="2">
    <location>
        <begin position="38"/>
        <end position="91"/>
    </location>
</feature>
<feature type="compositionally biased region" description="Low complexity" evidence="2">
    <location>
        <begin position="46"/>
        <end position="55"/>
    </location>
</feature>
<protein>
    <recommendedName>
        <fullName evidence="5">CBF1-interacting co-repressor CIR N-terminal domain-containing protein</fullName>
    </recommendedName>
</protein>
<feature type="compositionally biased region" description="Basic and acidic residues" evidence="2">
    <location>
        <begin position="189"/>
        <end position="202"/>
    </location>
</feature>
<dbReference type="InterPro" id="IPR025066">
    <property type="entry name" value="CCDC174-like"/>
</dbReference>